<proteinExistence type="predicted"/>
<keyword evidence="2" id="KW-1185">Reference proteome</keyword>
<name>A0ABT8FRT5_9MICO</name>
<protein>
    <submittedName>
        <fullName evidence="1">Uncharacterized protein</fullName>
    </submittedName>
</protein>
<dbReference type="RefSeq" id="WP_301133049.1">
    <property type="nucleotide sequence ID" value="NZ_BAAAUQ010000019.1"/>
</dbReference>
<sequence length="158" mass="17385">MSDIVVSEADVDPVTGEIIESPESMELVPLNLAALDEDALAHLLPTPGQIHAALIIARGKNAKAPSVLSRYRGKLKKAETTLKIQLGLAVKLLREDFPRATLTELRDLAYSDDRVRAAVDARDDAWLMFEYAKDFAGMIAEDIEILRSINKNLRSESA</sequence>
<evidence type="ECO:0000313" key="2">
    <source>
        <dbReference type="Proteomes" id="UP001172731"/>
    </source>
</evidence>
<comment type="caution">
    <text evidence="1">The sequence shown here is derived from an EMBL/GenBank/DDBJ whole genome shotgun (WGS) entry which is preliminary data.</text>
</comment>
<dbReference type="Proteomes" id="UP001172731">
    <property type="component" value="Unassembled WGS sequence"/>
</dbReference>
<gene>
    <name evidence="1" type="ORF">KZC48_05845</name>
</gene>
<dbReference type="EMBL" id="JAHWXI010000004">
    <property type="protein sequence ID" value="MDN4463920.1"/>
    <property type="molecule type" value="Genomic_DNA"/>
</dbReference>
<accession>A0ABT8FRT5</accession>
<reference evidence="1" key="1">
    <citation type="submission" date="2021-06" db="EMBL/GenBank/DDBJ databases">
        <title>Genome-based taxonomic framework of Microbacterium strains isolated from marine environment, the description of four new species and reclassification of four preexisting species.</title>
        <authorList>
            <person name="Lee S.D."/>
            <person name="Kim S.-M."/>
            <person name="Byeon Y.-S."/>
            <person name="Yang H.L."/>
            <person name="Kim I.S."/>
        </authorList>
    </citation>
    <scope>NUCLEOTIDE SEQUENCE</scope>
    <source>
        <strain evidence="1">KACC 20510</strain>
    </source>
</reference>
<organism evidence="1 2">
    <name type="scientific">Microbacterium aurantiacum</name>
    <dbReference type="NCBI Taxonomy" id="162393"/>
    <lineage>
        <taxon>Bacteria</taxon>
        <taxon>Bacillati</taxon>
        <taxon>Actinomycetota</taxon>
        <taxon>Actinomycetes</taxon>
        <taxon>Micrococcales</taxon>
        <taxon>Microbacteriaceae</taxon>
        <taxon>Microbacterium</taxon>
    </lineage>
</organism>
<evidence type="ECO:0000313" key="1">
    <source>
        <dbReference type="EMBL" id="MDN4463920.1"/>
    </source>
</evidence>